<dbReference type="AlphaFoldDB" id="A0AAD5C4R1"/>
<dbReference type="EMBL" id="JAMZMK010009630">
    <property type="protein sequence ID" value="KAI7734879.1"/>
    <property type="molecule type" value="Genomic_DNA"/>
</dbReference>
<dbReference type="Proteomes" id="UP001206925">
    <property type="component" value="Unassembled WGS sequence"/>
</dbReference>
<organism evidence="1 2">
    <name type="scientific">Ambrosia artemisiifolia</name>
    <name type="common">Common ragweed</name>
    <dbReference type="NCBI Taxonomy" id="4212"/>
    <lineage>
        <taxon>Eukaryota</taxon>
        <taxon>Viridiplantae</taxon>
        <taxon>Streptophyta</taxon>
        <taxon>Embryophyta</taxon>
        <taxon>Tracheophyta</taxon>
        <taxon>Spermatophyta</taxon>
        <taxon>Magnoliopsida</taxon>
        <taxon>eudicotyledons</taxon>
        <taxon>Gunneridae</taxon>
        <taxon>Pentapetalae</taxon>
        <taxon>asterids</taxon>
        <taxon>campanulids</taxon>
        <taxon>Asterales</taxon>
        <taxon>Asteraceae</taxon>
        <taxon>Asteroideae</taxon>
        <taxon>Heliantheae alliance</taxon>
        <taxon>Heliantheae</taxon>
        <taxon>Ambrosia</taxon>
    </lineage>
</organism>
<sequence length="74" mass="8173">MKNGQKPDNRICFVNPAIISPTDERKAKSKHIQDASRAIVDRSLKRKNMDIILLSYNPETIGAMVVYAAQSGTG</sequence>
<gene>
    <name evidence="1" type="ORF">M8C21_002733</name>
</gene>
<reference evidence="1" key="1">
    <citation type="submission" date="2022-06" db="EMBL/GenBank/DDBJ databases">
        <title>Uncovering the hologenomic basis of an extraordinary plant invasion.</title>
        <authorList>
            <person name="Bieker V.C."/>
            <person name="Martin M.D."/>
            <person name="Gilbert T."/>
            <person name="Hodgins K."/>
            <person name="Battlay P."/>
            <person name="Petersen B."/>
            <person name="Wilson J."/>
        </authorList>
    </citation>
    <scope>NUCLEOTIDE SEQUENCE</scope>
    <source>
        <strain evidence="1">AA19_3_7</strain>
        <tissue evidence="1">Leaf</tissue>
    </source>
</reference>
<accession>A0AAD5C4R1</accession>
<evidence type="ECO:0000313" key="2">
    <source>
        <dbReference type="Proteomes" id="UP001206925"/>
    </source>
</evidence>
<proteinExistence type="predicted"/>
<feature type="non-terminal residue" evidence="1">
    <location>
        <position position="74"/>
    </location>
</feature>
<comment type="caution">
    <text evidence="1">The sequence shown here is derived from an EMBL/GenBank/DDBJ whole genome shotgun (WGS) entry which is preliminary data.</text>
</comment>
<protein>
    <submittedName>
        <fullName evidence="1">Uncharacterized protein</fullName>
    </submittedName>
</protein>
<evidence type="ECO:0000313" key="1">
    <source>
        <dbReference type="EMBL" id="KAI7734879.1"/>
    </source>
</evidence>
<name>A0AAD5C4R1_AMBAR</name>
<keyword evidence="2" id="KW-1185">Reference proteome</keyword>